<dbReference type="Proteomes" id="UP000823046">
    <property type="component" value="Unassembled WGS sequence"/>
</dbReference>
<feature type="repeat" description="ANK" evidence="3">
    <location>
        <begin position="178"/>
        <end position="210"/>
    </location>
</feature>
<accession>A0ABQ7JE27</accession>
<reference evidence="5 6" key="1">
    <citation type="journal article" date="2020" name="bioRxiv">
        <title>Metabolic contributions of an alphaproteobacterial endosymbiont in the apicomplexan Cardiosporidium cionae.</title>
        <authorList>
            <person name="Hunter E.S."/>
            <person name="Paight C.J."/>
            <person name="Lane C.E."/>
        </authorList>
    </citation>
    <scope>NUCLEOTIDE SEQUENCE [LARGE SCALE GENOMIC DNA]</scope>
    <source>
        <strain evidence="5">ESH_2018</strain>
    </source>
</reference>
<dbReference type="InterPro" id="IPR050776">
    <property type="entry name" value="Ank_Repeat/CDKN_Inhibitor"/>
</dbReference>
<keyword evidence="6" id="KW-1185">Reference proteome</keyword>
<evidence type="ECO:0000256" key="2">
    <source>
        <dbReference type="ARBA" id="ARBA00023043"/>
    </source>
</evidence>
<feature type="region of interest" description="Disordered" evidence="4">
    <location>
        <begin position="529"/>
        <end position="592"/>
    </location>
</feature>
<dbReference type="SUPFAM" id="SSF48403">
    <property type="entry name" value="Ankyrin repeat"/>
    <property type="match status" value="1"/>
</dbReference>
<evidence type="ECO:0000256" key="4">
    <source>
        <dbReference type="SAM" id="MobiDB-lite"/>
    </source>
</evidence>
<keyword evidence="2 3" id="KW-0040">ANK repeat</keyword>
<dbReference type="SMART" id="SM00248">
    <property type="entry name" value="ANK"/>
    <property type="match status" value="3"/>
</dbReference>
<organism evidence="5 6">
    <name type="scientific">Cardiosporidium cionae</name>
    <dbReference type="NCBI Taxonomy" id="476202"/>
    <lineage>
        <taxon>Eukaryota</taxon>
        <taxon>Sar</taxon>
        <taxon>Alveolata</taxon>
        <taxon>Apicomplexa</taxon>
        <taxon>Aconoidasida</taxon>
        <taxon>Nephromycida</taxon>
        <taxon>Cardiosporidium</taxon>
    </lineage>
</organism>
<keyword evidence="1" id="KW-0677">Repeat</keyword>
<sequence>MYRIEEVGVNTASSSTGNMQAKLQNALLDLCRQDKGEEAIKLIHESKDLTNVDFEDDTKWSPLIWACCHGNFKLAHFLIQKGAAQRYSLCAPKLRGNAQQPPATQHRHSVVYLPRGSLTSSLLGDVSTEDAGTLLRPHNLSMTKMGNPEEAAKLFAHLRGFAHGHALKPVAEKLPPLFSRSPLHWAAFNGHQKIVGLLLRHGLSPHVKDTLGNTALHQAVSGDSLEVTKCLMSHGFDIHQKNRRNHTIKDLATSQEMNKLINKALMTVKCSITNKEFSSSAHRFIAPVIQKKINQLQYRMQQLLQTGTAEDLSKFLPEAKGQLVDVHLFNKCEKKLQLLQALAELTRVTTMADISEINTDTNVLQALETVIFQAQRYGASESEMKVSIKLKNLLTSRQNIKLLLEQTYKPGFEATEADLKLFHATANSIDVQMIPPQEKKFLWQAQKRIDMTRKLQRAIVDLKILDELQLKSGDEDPQLQLLLLPENILVESQRKKIVILLRRGEELGIPSGVLQHARQRFKQLKRTLELRDSIANQNNNKSKKKKMPARGSSKKNSSSAMSHQATRSNPPQKYSNNKQKQNLPIAHKSKKP</sequence>
<protein>
    <submittedName>
        <fullName evidence="5">Ankyrin repeat-containing protein</fullName>
    </submittedName>
</protein>
<evidence type="ECO:0000313" key="6">
    <source>
        <dbReference type="Proteomes" id="UP000823046"/>
    </source>
</evidence>
<dbReference type="Gene3D" id="1.25.40.20">
    <property type="entry name" value="Ankyrin repeat-containing domain"/>
    <property type="match status" value="2"/>
</dbReference>
<dbReference type="PROSITE" id="PS50297">
    <property type="entry name" value="ANK_REP_REGION"/>
    <property type="match status" value="2"/>
</dbReference>
<dbReference type="InterPro" id="IPR002110">
    <property type="entry name" value="Ankyrin_rpt"/>
</dbReference>
<proteinExistence type="predicted"/>
<feature type="repeat" description="ANK" evidence="3">
    <location>
        <begin position="211"/>
        <end position="243"/>
    </location>
</feature>
<name>A0ABQ7JE27_9APIC</name>
<feature type="compositionally biased region" description="Polar residues" evidence="4">
    <location>
        <begin position="563"/>
        <end position="582"/>
    </location>
</feature>
<dbReference type="Pfam" id="PF12796">
    <property type="entry name" value="Ank_2"/>
    <property type="match status" value="1"/>
</dbReference>
<dbReference type="Pfam" id="PF00023">
    <property type="entry name" value="Ank"/>
    <property type="match status" value="1"/>
</dbReference>
<evidence type="ECO:0000313" key="5">
    <source>
        <dbReference type="EMBL" id="KAF8822253.1"/>
    </source>
</evidence>
<dbReference type="PANTHER" id="PTHR24201">
    <property type="entry name" value="ANK_REP_REGION DOMAIN-CONTAINING PROTEIN"/>
    <property type="match status" value="1"/>
</dbReference>
<dbReference type="InterPro" id="IPR036770">
    <property type="entry name" value="Ankyrin_rpt-contain_sf"/>
</dbReference>
<gene>
    <name evidence="5" type="ORF">IE077_000716</name>
</gene>
<evidence type="ECO:0000256" key="3">
    <source>
        <dbReference type="PROSITE-ProRule" id="PRU00023"/>
    </source>
</evidence>
<dbReference type="PROSITE" id="PS50088">
    <property type="entry name" value="ANK_REPEAT"/>
    <property type="match status" value="2"/>
</dbReference>
<dbReference type="PANTHER" id="PTHR24201:SF15">
    <property type="entry name" value="ANKYRIN REPEAT DOMAIN-CONTAINING PROTEIN 66"/>
    <property type="match status" value="1"/>
</dbReference>
<comment type="caution">
    <text evidence="5">The sequence shown here is derived from an EMBL/GenBank/DDBJ whole genome shotgun (WGS) entry which is preliminary data.</text>
</comment>
<dbReference type="EMBL" id="JADAQX010000069">
    <property type="protein sequence ID" value="KAF8822253.1"/>
    <property type="molecule type" value="Genomic_DNA"/>
</dbReference>
<evidence type="ECO:0000256" key="1">
    <source>
        <dbReference type="ARBA" id="ARBA00022737"/>
    </source>
</evidence>